<comment type="subcellular location">
    <subcellularLocation>
        <location evidence="2">Golgi apparatus membrane</location>
        <topology evidence="2">Multi-pass membrane protein</topology>
    </subcellularLocation>
</comment>
<keyword evidence="8" id="KW-0333">Golgi apparatus</keyword>
<feature type="transmembrane region" description="Helical" evidence="10">
    <location>
        <begin position="197"/>
        <end position="217"/>
    </location>
</feature>
<evidence type="ECO:0000313" key="12">
    <source>
        <dbReference type="EMBL" id="RCH97181.1"/>
    </source>
</evidence>
<name>A0A367K5Q6_RHIST</name>
<dbReference type="GO" id="GO:0000139">
    <property type="term" value="C:Golgi membrane"/>
    <property type="evidence" value="ECO:0007669"/>
    <property type="project" value="UniProtKB-SubCell"/>
</dbReference>
<evidence type="ECO:0000256" key="2">
    <source>
        <dbReference type="ARBA" id="ARBA00004653"/>
    </source>
</evidence>
<evidence type="ECO:0000313" key="13">
    <source>
        <dbReference type="Proteomes" id="UP000253551"/>
    </source>
</evidence>
<feature type="transmembrane region" description="Helical" evidence="10">
    <location>
        <begin position="47"/>
        <end position="75"/>
    </location>
</feature>
<dbReference type="AlphaFoldDB" id="A0A367K5Q6"/>
<keyword evidence="9 10" id="KW-0472">Membrane</keyword>
<dbReference type="PANTHER" id="PTHR47549:SF1">
    <property type="entry name" value="GOLGI APPARATUS MEMBRANE PROTEIN TVP38"/>
    <property type="match status" value="1"/>
</dbReference>
<protein>
    <recommendedName>
        <fullName evidence="4">Golgi apparatus membrane protein TVP38</fullName>
    </recommendedName>
    <alternativeName>
        <fullName evidence="5">Golgi apparatus membrane protein tvp38</fullName>
    </alternativeName>
</protein>
<keyword evidence="7 10" id="KW-1133">Transmembrane helix</keyword>
<evidence type="ECO:0000256" key="6">
    <source>
        <dbReference type="ARBA" id="ARBA00022692"/>
    </source>
</evidence>
<comment type="caution">
    <text evidence="12">The sequence shown here is derived from an EMBL/GenBank/DDBJ whole genome shotgun (WGS) entry which is preliminary data.</text>
</comment>
<dbReference type="OrthoDB" id="166803at2759"/>
<proteinExistence type="inferred from homology"/>
<evidence type="ECO:0000259" key="11">
    <source>
        <dbReference type="Pfam" id="PF09335"/>
    </source>
</evidence>
<gene>
    <name evidence="12" type="primary">TVP38</name>
    <name evidence="12" type="ORF">CU098_005802</name>
</gene>
<evidence type="ECO:0000256" key="3">
    <source>
        <dbReference type="ARBA" id="ARBA00008640"/>
    </source>
</evidence>
<dbReference type="Pfam" id="PF09335">
    <property type="entry name" value="VTT_dom"/>
    <property type="match status" value="1"/>
</dbReference>
<dbReference type="InterPro" id="IPR032816">
    <property type="entry name" value="VTT_dom"/>
</dbReference>
<feature type="transmembrane region" description="Helical" evidence="10">
    <location>
        <begin position="6"/>
        <end position="26"/>
    </location>
</feature>
<dbReference type="InterPro" id="IPR051076">
    <property type="entry name" value="Golgi_membrane_TVP38/TMEM64"/>
</dbReference>
<evidence type="ECO:0000256" key="5">
    <source>
        <dbReference type="ARBA" id="ARBA00020673"/>
    </source>
</evidence>
<comment type="similarity">
    <text evidence="3">Belongs to the TVP38/TMEM64 family.</text>
</comment>
<evidence type="ECO:0000256" key="10">
    <source>
        <dbReference type="SAM" id="Phobius"/>
    </source>
</evidence>
<organism evidence="12 13">
    <name type="scientific">Rhizopus stolonifer</name>
    <name type="common">Rhizopus nigricans</name>
    <dbReference type="NCBI Taxonomy" id="4846"/>
    <lineage>
        <taxon>Eukaryota</taxon>
        <taxon>Fungi</taxon>
        <taxon>Fungi incertae sedis</taxon>
        <taxon>Mucoromycota</taxon>
        <taxon>Mucoromycotina</taxon>
        <taxon>Mucoromycetes</taxon>
        <taxon>Mucorales</taxon>
        <taxon>Mucorineae</taxon>
        <taxon>Rhizopodaceae</taxon>
        <taxon>Rhizopus</taxon>
    </lineage>
</organism>
<evidence type="ECO:0000256" key="8">
    <source>
        <dbReference type="ARBA" id="ARBA00023034"/>
    </source>
</evidence>
<evidence type="ECO:0000256" key="9">
    <source>
        <dbReference type="ARBA" id="ARBA00023136"/>
    </source>
</evidence>
<feature type="domain" description="VTT" evidence="11">
    <location>
        <begin position="67"/>
        <end position="172"/>
    </location>
</feature>
<dbReference type="GO" id="GO:0000022">
    <property type="term" value="P:mitotic spindle elongation"/>
    <property type="evidence" value="ECO:0007669"/>
    <property type="project" value="TreeGrafter"/>
</dbReference>
<evidence type="ECO:0000256" key="7">
    <source>
        <dbReference type="ARBA" id="ARBA00022989"/>
    </source>
</evidence>
<dbReference type="STRING" id="4846.A0A367K5Q6"/>
<dbReference type="Proteomes" id="UP000253551">
    <property type="component" value="Unassembled WGS sequence"/>
</dbReference>
<accession>A0A367K5Q6</accession>
<keyword evidence="6 10" id="KW-0812">Transmembrane</keyword>
<comment type="function">
    <text evidence="1">Golgi membrane protein involved in vesicular trafficking and spindle migration.</text>
</comment>
<reference evidence="12 13" key="1">
    <citation type="journal article" date="2018" name="G3 (Bethesda)">
        <title>Phylogenetic and Phylogenomic Definition of Rhizopus Species.</title>
        <authorList>
            <person name="Gryganskyi A.P."/>
            <person name="Golan J."/>
            <person name="Dolatabadi S."/>
            <person name="Mondo S."/>
            <person name="Robb S."/>
            <person name="Idnurm A."/>
            <person name="Muszewska A."/>
            <person name="Steczkiewicz K."/>
            <person name="Masonjones S."/>
            <person name="Liao H.L."/>
            <person name="Gajdeczka M.T."/>
            <person name="Anike F."/>
            <person name="Vuek A."/>
            <person name="Anishchenko I.M."/>
            <person name="Voigt K."/>
            <person name="de Hoog G.S."/>
            <person name="Smith M.E."/>
            <person name="Heitman J."/>
            <person name="Vilgalys R."/>
            <person name="Stajich J.E."/>
        </authorList>
    </citation>
    <scope>NUCLEOTIDE SEQUENCE [LARGE SCALE GENOMIC DNA]</scope>
    <source>
        <strain evidence="12 13">LSU 92-RS-03</strain>
    </source>
</reference>
<dbReference type="GO" id="GO:0016192">
    <property type="term" value="P:vesicle-mediated transport"/>
    <property type="evidence" value="ECO:0007669"/>
    <property type="project" value="TreeGrafter"/>
</dbReference>
<sequence>MQKKSIAALGGALALIVITIFVIYRATIRELIQTVAVELRTTPYSSVLLTCLITFTSIPPLVGFTFSTTITGFIYGFPGGILPAVSGAFLGATIAFGLIRKYNFARFIKLSPSKQEKYMAIQEAIEQGGFKMMILIRLSPIPWPITNMLLSIISTVSTRHYMLAASLASIKVSLDVWIGSQLADLSNPDLPPSAHRIAMITMGCSVLIFVCVAWWLYRLTMEKVKEMSNRRMDLYNHDVTTTTAIDSVVIVPSKKEI</sequence>
<keyword evidence="13" id="KW-1185">Reference proteome</keyword>
<feature type="transmembrane region" description="Helical" evidence="10">
    <location>
        <begin position="141"/>
        <end position="162"/>
    </location>
</feature>
<evidence type="ECO:0000256" key="4">
    <source>
        <dbReference type="ARBA" id="ARBA00013533"/>
    </source>
</evidence>
<dbReference type="PANTHER" id="PTHR47549">
    <property type="entry name" value="GOLGI APPARATUS MEMBRANE PROTEIN TVP38-RELATED"/>
    <property type="match status" value="1"/>
</dbReference>
<feature type="transmembrane region" description="Helical" evidence="10">
    <location>
        <begin position="81"/>
        <end position="99"/>
    </location>
</feature>
<evidence type="ECO:0000256" key="1">
    <source>
        <dbReference type="ARBA" id="ARBA00002978"/>
    </source>
</evidence>
<dbReference type="EMBL" id="PJQM01002214">
    <property type="protein sequence ID" value="RCH97181.1"/>
    <property type="molecule type" value="Genomic_DNA"/>
</dbReference>